<comment type="caution">
    <text evidence="2">The sequence shown here is derived from an EMBL/GenBank/DDBJ whole genome shotgun (WGS) entry which is preliminary data.</text>
</comment>
<keyword evidence="1" id="KW-1133">Transmembrane helix</keyword>
<organism evidence="2 3">
    <name type="scientific">Ginsengibacter hankyongi</name>
    <dbReference type="NCBI Taxonomy" id="2607284"/>
    <lineage>
        <taxon>Bacteria</taxon>
        <taxon>Pseudomonadati</taxon>
        <taxon>Bacteroidota</taxon>
        <taxon>Chitinophagia</taxon>
        <taxon>Chitinophagales</taxon>
        <taxon>Chitinophagaceae</taxon>
        <taxon>Ginsengibacter</taxon>
    </lineage>
</organism>
<dbReference type="Proteomes" id="UP000326903">
    <property type="component" value="Unassembled WGS sequence"/>
</dbReference>
<protein>
    <submittedName>
        <fullName evidence="2">DUF3667 domain-containing protein</fullName>
    </submittedName>
</protein>
<sequence length="250" mass="28834">MSTICLNCGHHFKGNYCPNCGQKATVERITATSLMADVLHVFTHLEKGFLFTTWSFLIKPGISSINYISGKRKQFQTPVSYFLIWTGLYIVLHDKIVNHFNYLLSGEVITQLDKSGEANRLLQKHFTLFIIPAVFACALSIYYVLARPKYNFTELLVLSLYGGGTYFMMLFLSDIVLGIICKVNVLNAPVFLWQTALSFLYNFWFSFDIFKRARLRLFWLRLICAAILVAITGWIILFYLPIAWLYLTKQ</sequence>
<evidence type="ECO:0000256" key="1">
    <source>
        <dbReference type="SAM" id="Phobius"/>
    </source>
</evidence>
<accession>A0A5J5IEF4</accession>
<feature type="transmembrane region" description="Helical" evidence="1">
    <location>
        <begin position="166"/>
        <end position="185"/>
    </location>
</feature>
<proteinExistence type="predicted"/>
<feature type="transmembrane region" description="Helical" evidence="1">
    <location>
        <begin position="75"/>
        <end position="92"/>
    </location>
</feature>
<feature type="transmembrane region" description="Helical" evidence="1">
    <location>
        <begin position="126"/>
        <end position="145"/>
    </location>
</feature>
<dbReference type="Pfam" id="PF12412">
    <property type="entry name" value="DUF3667"/>
    <property type="match status" value="1"/>
</dbReference>
<evidence type="ECO:0000313" key="3">
    <source>
        <dbReference type="Proteomes" id="UP000326903"/>
    </source>
</evidence>
<evidence type="ECO:0000313" key="2">
    <source>
        <dbReference type="EMBL" id="KAA9038378.1"/>
    </source>
</evidence>
<keyword evidence="3" id="KW-1185">Reference proteome</keyword>
<keyword evidence="1" id="KW-0812">Transmembrane</keyword>
<dbReference type="AlphaFoldDB" id="A0A5J5IEF4"/>
<feature type="transmembrane region" description="Helical" evidence="1">
    <location>
        <begin position="222"/>
        <end position="247"/>
    </location>
</feature>
<feature type="transmembrane region" description="Helical" evidence="1">
    <location>
        <begin position="191"/>
        <end position="210"/>
    </location>
</feature>
<name>A0A5J5IEF4_9BACT</name>
<dbReference type="InterPro" id="IPR022134">
    <property type="entry name" value="DUF3667"/>
</dbReference>
<dbReference type="EMBL" id="VYQF01000003">
    <property type="protein sequence ID" value="KAA9038378.1"/>
    <property type="molecule type" value="Genomic_DNA"/>
</dbReference>
<keyword evidence="1" id="KW-0472">Membrane</keyword>
<gene>
    <name evidence="2" type="ORF">FW778_12455</name>
</gene>
<reference evidence="2 3" key="1">
    <citation type="submission" date="2019-09" db="EMBL/GenBank/DDBJ databases">
        <title>Draft genome sequence of Ginsengibacter sp. BR5-29.</title>
        <authorList>
            <person name="Im W.-T."/>
        </authorList>
    </citation>
    <scope>NUCLEOTIDE SEQUENCE [LARGE SCALE GENOMIC DNA]</scope>
    <source>
        <strain evidence="2 3">BR5-29</strain>
    </source>
</reference>